<proteinExistence type="predicted"/>
<gene>
    <name evidence="1" type="ORF">ACFQO7_24125</name>
</gene>
<dbReference type="EMBL" id="JBHTAC010000027">
    <property type="protein sequence ID" value="MFC7245572.1"/>
    <property type="molecule type" value="Genomic_DNA"/>
</dbReference>
<organism evidence="1 2">
    <name type="scientific">Catellatospora aurea</name>
    <dbReference type="NCBI Taxonomy" id="1337874"/>
    <lineage>
        <taxon>Bacteria</taxon>
        <taxon>Bacillati</taxon>
        <taxon>Actinomycetota</taxon>
        <taxon>Actinomycetes</taxon>
        <taxon>Micromonosporales</taxon>
        <taxon>Micromonosporaceae</taxon>
        <taxon>Catellatospora</taxon>
    </lineage>
</organism>
<evidence type="ECO:0000313" key="1">
    <source>
        <dbReference type="EMBL" id="MFC7245572.1"/>
    </source>
</evidence>
<name>A0ABW2H3I8_9ACTN</name>
<dbReference type="Proteomes" id="UP001596392">
    <property type="component" value="Unassembled WGS sequence"/>
</dbReference>
<reference evidence="2" key="1">
    <citation type="journal article" date="2019" name="Int. J. Syst. Evol. Microbiol.">
        <title>The Global Catalogue of Microorganisms (GCM) 10K type strain sequencing project: providing services to taxonomists for standard genome sequencing and annotation.</title>
        <authorList>
            <consortium name="The Broad Institute Genomics Platform"/>
            <consortium name="The Broad Institute Genome Sequencing Center for Infectious Disease"/>
            <person name="Wu L."/>
            <person name="Ma J."/>
        </authorList>
    </citation>
    <scope>NUCLEOTIDE SEQUENCE [LARGE SCALE GENOMIC DNA]</scope>
    <source>
        <strain evidence="2">CGMCC 1.9106</strain>
    </source>
</reference>
<dbReference type="RefSeq" id="WP_376808483.1">
    <property type="nucleotide sequence ID" value="NZ_JBHTAC010000027.1"/>
</dbReference>
<keyword evidence="2" id="KW-1185">Reference proteome</keyword>
<accession>A0ABW2H3I8</accession>
<evidence type="ECO:0000313" key="2">
    <source>
        <dbReference type="Proteomes" id="UP001596392"/>
    </source>
</evidence>
<comment type="caution">
    <text evidence="1">The sequence shown here is derived from an EMBL/GenBank/DDBJ whole genome shotgun (WGS) entry which is preliminary data.</text>
</comment>
<sequence length="41" mass="4611">MTITDTTAPATYREVFAVRQFRVLFTGYALFLAGRAVTQAR</sequence>
<evidence type="ECO:0008006" key="3">
    <source>
        <dbReference type="Google" id="ProtNLM"/>
    </source>
</evidence>
<protein>
    <recommendedName>
        <fullName evidence="3">MFS transporter</fullName>
    </recommendedName>
</protein>